<feature type="domain" description="HAM1-like N-terminal" evidence="2">
    <location>
        <begin position="195"/>
        <end position="254"/>
    </location>
</feature>
<proteinExistence type="predicted"/>
<sequence length="288" mass="31721">MSQAESKEQAESQAAQRKAEHDRADPEENEEAMRGMMVVRGLSATIPMTISPPSPTSTGTVPPSRRAARVNSLPRRTAIGPTSAARRSSASARNTTTTRCGEYTGYGKVVVYITEDVAKNPTPAPPPATCALSWNISPTTSAPTLPPAPFGLSLKMPRGTKAVERGSKLLISPSAKCSSSLDVPWSYIVMPRITAQWFKALSGDPINKQLCRDRDRLTRDLLFDSQVVLKFRFELWDEIRSVILPTQIEDLGCIFILCRRYRTDGSTSSSRSRRRKDGRLSQILLPLM</sequence>
<dbReference type="InterPro" id="IPR045967">
    <property type="entry name" value="HAM1-like_N"/>
</dbReference>
<evidence type="ECO:0000259" key="2">
    <source>
        <dbReference type="Pfam" id="PF19343"/>
    </source>
</evidence>
<dbReference type="Pfam" id="PF19343">
    <property type="entry name" value="HAM1_N"/>
    <property type="match status" value="1"/>
</dbReference>
<feature type="compositionally biased region" description="Basic and acidic residues" evidence="1">
    <location>
        <begin position="1"/>
        <end position="10"/>
    </location>
</feature>
<evidence type="ECO:0000256" key="1">
    <source>
        <dbReference type="SAM" id="MobiDB-lite"/>
    </source>
</evidence>
<dbReference type="Proteomes" id="UP000567179">
    <property type="component" value="Unassembled WGS sequence"/>
</dbReference>
<accession>A0A8H5AY50</accession>
<keyword evidence="4" id="KW-1185">Reference proteome</keyword>
<dbReference type="OrthoDB" id="19394at2759"/>
<protein>
    <recommendedName>
        <fullName evidence="2">HAM1-like N-terminal domain-containing protein</fullName>
    </recommendedName>
</protein>
<organism evidence="3 4">
    <name type="scientific">Psilocybe cf. subviscida</name>
    <dbReference type="NCBI Taxonomy" id="2480587"/>
    <lineage>
        <taxon>Eukaryota</taxon>
        <taxon>Fungi</taxon>
        <taxon>Dikarya</taxon>
        <taxon>Basidiomycota</taxon>
        <taxon>Agaricomycotina</taxon>
        <taxon>Agaricomycetes</taxon>
        <taxon>Agaricomycetidae</taxon>
        <taxon>Agaricales</taxon>
        <taxon>Agaricineae</taxon>
        <taxon>Strophariaceae</taxon>
        <taxon>Psilocybe</taxon>
    </lineage>
</organism>
<reference evidence="3 4" key="1">
    <citation type="journal article" date="2020" name="ISME J.">
        <title>Uncovering the hidden diversity of litter-decomposition mechanisms in mushroom-forming fungi.</title>
        <authorList>
            <person name="Floudas D."/>
            <person name="Bentzer J."/>
            <person name="Ahren D."/>
            <person name="Johansson T."/>
            <person name="Persson P."/>
            <person name="Tunlid A."/>
        </authorList>
    </citation>
    <scope>NUCLEOTIDE SEQUENCE [LARGE SCALE GENOMIC DNA]</scope>
    <source>
        <strain evidence="3 4">CBS 101986</strain>
    </source>
</reference>
<feature type="compositionally biased region" description="Low complexity" evidence="1">
    <location>
        <begin position="82"/>
        <end position="99"/>
    </location>
</feature>
<feature type="region of interest" description="Disordered" evidence="1">
    <location>
        <begin position="47"/>
        <end position="99"/>
    </location>
</feature>
<feature type="region of interest" description="Disordered" evidence="1">
    <location>
        <begin position="1"/>
        <end position="30"/>
    </location>
</feature>
<evidence type="ECO:0000313" key="3">
    <source>
        <dbReference type="EMBL" id="KAF5313068.1"/>
    </source>
</evidence>
<gene>
    <name evidence="3" type="ORF">D9619_003844</name>
</gene>
<dbReference type="EMBL" id="JAACJJ010000056">
    <property type="protein sequence ID" value="KAF5313068.1"/>
    <property type="molecule type" value="Genomic_DNA"/>
</dbReference>
<dbReference type="AlphaFoldDB" id="A0A8H5AY50"/>
<evidence type="ECO:0000313" key="4">
    <source>
        <dbReference type="Proteomes" id="UP000567179"/>
    </source>
</evidence>
<name>A0A8H5AY50_9AGAR</name>
<feature type="compositionally biased region" description="Basic and acidic residues" evidence="1">
    <location>
        <begin position="17"/>
        <end position="26"/>
    </location>
</feature>
<comment type="caution">
    <text evidence="3">The sequence shown here is derived from an EMBL/GenBank/DDBJ whole genome shotgun (WGS) entry which is preliminary data.</text>
</comment>